<dbReference type="Proteomes" id="UP000002139">
    <property type="component" value="Chromosome"/>
</dbReference>
<dbReference type="Pfam" id="PF05729">
    <property type="entry name" value="NACHT"/>
    <property type="match status" value="1"/>
</dbReference>
<reference evidence="2 3" key="1">
    <citation type="journal article" date="2007" name="Nat. Biotechnol.">
        <title>Complete genome sequence of the myxobacterium Sorangium cellulosum.</title>
        <authorList>
            <person name="Schneiker S."/>
            <person name="Perlova O."/>
            <person name="Kaiser O."/>
            <person name="Gerth K."/>
            <person name="Alici A."/>
            <person name="Altmeyer M.O."/>
            <person name="Bartels D."/>
            <person name="Bekel T."/>
            <person name="Beyer S."/>
            <person name="Bode E."/>
            <person name="Bode H.B."/>
            <person name="Bolten C.J."/>
            <person name="Choudhuri J.V."/>
            <person name="Doss S."/>
            <person name="Elnakady Y.A."/>
            <person name="Frank B."/>
            <person name="Gaigalat L."/>
            <person name="Goesmann A."/>
            <person name="Groeger C."/>
            <person name="Gross F."/>
            <person name="Jelsbak L."/>
            <person name="Jelsbak L."/>
            <person name="Kalinowski J."/>
            <person name="Kegler C."/>
            <person name="Knauber T."/>
            <person name="Konietzny S."/>
            <person name="Kopp M."/>
            <person name="Krause L."/>
            <person name="Krug D."/>
            <person name="Linke B."/>
            <person name="Mahmud T."/>
            <person name="Martinez-Arias R."/>
            <person name="McHardy A.C."/>
            <person name="Merai M."/>
            <person name="Meyer F."/>
            <person name="Mormann S."/>
            <person name="Munoz-Dorado J."/>
            <person name="Perez J."/>
            <person name="Pradella S."/>
            <person name="Rachid S."/>
            <person name="Raddatz G."/>
            <person name="Rosenau F."/>
            <person name="Rueckert C."/>
            <person name="Sasse F."/>
            <person name="Scharfe M."/>
            <person name="Schuster S.C."/>
            <person name="Suen G."/>
            <person name="Treuner-Lange A."/>
            <person name="Velicer G.J."/>
            <person name="Vorholter F.-J."/>
            <person name="Weissman K.J."/>
            <person name="Welch R.D."/>
            <person name="Wenzel S.C."/>
            <person name="Whitworth D.E."/>
            <person name="Wilhelm S."/>
            <person name="Wittmann C."/>
            <person name="Bloecker H."/>
            <person name="Puehler A."/>
            <person name="Mueller R."/>
        </authorList>
    </citation>
    <scope>NUCLEOTIDE SEQUENCE [LARGE SCALE GENOMIC DNA]</scope>
    <source>
        <strain evidence="3">So ce56</strain>
    </source>
</reference>
<dbReference type="InterPro" id="IPR007111">
    <property type="entry name" value="NACHT_NTPase"/>
</dbReference>
<feature type="domain" description="AAA+ ATPase" evidence="1">
    <location>
        <begin position="457"/>
        <end position="595"/>
    </location>
</feature>
<dbReference type="STRING" id="448385.sce3178"/>
<dbReference type="KEGG" id="scl:sce3178"/>
<dbReference type="SUPFAM" id="SSF48452">
    <property type="entry name" value="TPR-like"/>
    <property type="match status" value="1"/>
</dbReference>
<sequence>MHVRIVDRPGAGEREDAIDISIERPAGKETFAASANAALAGAELDARLAWYFAEYPQTTALPPDDRGVASAIADVGRAMGERLANGEERPAALATAIGEREPRRVGVLIESSRASFLAAPWELMVLPGADQPWSTLAAHFVRRFHRGGRSEDDSQIAYELGVTPPEPEAVAALKAQMRGDAPAPQPPPDAPLRILHVVSRALRDLLPFASSHALEWAAESLGAEGAVDYEIFPAGWAELQARLVDRRRPVHVLHYDGPIVLDGGIASVLLGGPDGPFERVAVAELAWALVRSKVAALAVDTRGAFDGAHPVAVPAAVSAVASAARDASLGNVIAAAYAADPWTSGRCFQEVYTRLAAGLTLGEAVVDARRALCERAEASRFTSEPRPFHAWPLLVHYGGQSVSFFAQAQARASLEESQALARARRRLLGFHATLLPPLLRHAGDGVAVAALGAIARGRRAIALTGEPGAGKSHAAHRVALYLAQRDAVDFAFYFDFGAEPYSVDDILEMIAPVLGLAPDRKAETRVALAKLRCCFALDDVDRAAHRANGAPGAAAGPLLEFVRELLAAGHVVVTIGATKAAALAPDFVELPVAPLSADEQQALAADELRARDLQGRDRDADWPALLAATRGHPFLLECAVRLLRDGSVRGVADGVRSRVPTGHAPVEAFYGWQWAEMPQPWRSLLLACAQVDGLLLEILMVAVDQKMPFAPAKRLLARLGDESAVFSQGLALWERRGFLVRLPHGRMIDPRCRAFLELAGRSERWDGGSADAELELSQTLCEGLRILSAHLQGRANPALTHYLLMNRRHWVAHFERLWFAGDLRGFLGVMHAFNQLLRQAQLGAEGAAWSLRLVQRSPVPDVDGEAPPEASLAWLVVALQALGASGAAADRALCEGAAAWQRWLDALPEPIELRRARQFQQVATFLDALYRARQDWATAIAVDEKAHRFYKRIGAWPAAVQALRSLARCHVELGDAGAALRLEDEILHDIPYADAPPGFQAQQLFDVAVARAARGAFAGAQSALDRLKAMDDAKRFGDSLEALQADVRYEQGSYADALRDYCALWTRALETQQAPFVERLRTRLLDLRGKLGEKEFERRIERELPEGIARP</sequence>
<dbReference type="InterPro" id="IPR011990">
    <property type="entry name" value="TPR-like_helical_dom_sf"/>
</dbReference>
<dbReference type="InterPro" id="IPR027417">
    <property type="entry name" value="P-loop_NTPase"/>
</dbReference>
<dbReference type="EMBL" id="AM746676">
    <property type="protein sequence ID" value="CAN93337.1"/>
    <property type="molecule type" value="Genomic_DNA"/>
</dbReference>
<evidence type="ECO:0000259" key="1">
    <source>
        <dbReference type="SMART" id="SM00382"/>
    </source>
</evidence>
<name>A9GJ03_SORC5</name>
<dbReference type="BioCyc" id="SCEL448385:SCE_RS16290-MONOMER"/>
<evidence type="ECO:0000313" key="2">
    <source>
        <dbReference type="EMBL" id="CAN93337.1"/>
    </source>
</evidence>
<gene>
    <name evidence="2" type="ordered locus">sce3178</name>
</gene>
<dbReference type="AlphaFoldDB" id="A9GJ03"/>
<protein>
    <recommendedName>
        <fullName evidence="1">AAA+ ATPase domain-containing protein</fullName>
    </recommendedName>
</protein>
<organism evidence="2 3">
    <name type="scientific">Sorangium cellulosum (strain So ce56)</name>
    <name type="common">Polyangium cellulosum (strain So ce56)</name>
    <dbReference type="NCBI Taxonomy" id="448385"/>
    <lineage>
        <taxon>Bacteria</taxon>
        <taxon>Pseudomonadati</taxon>
        <taxon>Myxococcota</taxon>
        <taxon>Polyangia</taxon>
        <taxon>Polyangiales</taxon>
        <taxon>Polyangiaceae</taxon>
        <taxon>Sorangium</taxon>
    </lineage>
</organism>
<accession>A9GJ03</accession>
<evidence type="ECO:0000313" key="3">
    <source>
        <dbReference type="Proteomes" id="UP000002139"/>
    </source>
</evidence>
<dbReference type="OrthoDB" id="6190698at2"/>
<dbReference type="SMART" id="SM00382">
    <property type="entry name" value="AAA"/>
    <property type="match status" value="1"/>
</dbReference>
<dbReference type="InterPro" id="IPR003593">
    <property type="entry name" value="AAA+_ATPase"/>
</dbReference>
<dbReference type="HOGENOM" id="CLU_284247_0_0_7"/>
<dbReference type="RefSeq" id="WP_012235809.1">
    <property type="nucleotide sequence ID" value="NC_010162.1"/>
</dbReference>
<dbReference type="SUPFAM" id="SSF52540">
    <property type="entry name" value="P-loop containing nucleoside triphosphate hydrolases"/>
    <property type="match status" value="1"/>
</dbReference>
<keyword evidence="3" id="KW-1185">Reference proteome</keyword>
<proteinExistence type="predicted"/>
<dbReference type="eggNOG" id="ENOG5033RNW">
    <property type="taxonomic scope" value="Bacteria"/>
</dbReference>